<dbReference type="Proteomes" id="UP000007523">
    <property type="component" value="Chromosome"/>
</dbReference>
<dbReference type="AlphaFoldDB" id="H6NTS2"/>
<keyword evidence="2" id="KW-1185">Reference proteome</keyword>
<accession>H6NTS2</accession>
<evidence type="ECO:0000313" key="2">
    <source>
        <dbReference type="Proteomes" id="UP000007523"/>
    </source>
</evidence>
<name>H6NTS2_9BACL</name>
<sequence>MARILGVPKRGVAKTLRDARVLLLQKLIRQVN</sequence>
<gene>
    <name evidence="1" type="ORF">PM3016_706</name>
</gene>
<dbReference type="EMBL" id="CP003235">
    <property type="protein sequence ID" value="AFC27666.1"/>
    <property type="molecule type" value="Genomic_DNA"/>
</dbReference>
<proteinExistence type="predicted"/>
<protein>
    <submittedName>
        <fullName evidence="1">Uncharacterized protein</fullName>
    </submittedName>
</protein>
<dbReference type="KEGG" id="pmq:PM3016_706"/>
<organism evidence="1 2">
    <name type="scientific">Paenibacillus mucilaginosus 3016</name>
    <dbReference type="NCBI Taxonomy" id="1116391"/>
    <lineage>
        <taxon>Bacteria</taxon>
        <taxon>Bacillati</taxon>
        <taxon>Bacillota</taxon>
        <taxon>Bacilli</taxon>
        <taxon>Bacillales</taxon>
        <taxon>Paenibacillaceae</taxon>
        <taxon>Paenibacillus</taxon>
    </lineage>
</organism>
<reference evidence="1 2" key="1">
    <citation type="journal article" date="2012" name="J. Bacteriol.">
        <title>Complete Genome Sequence of Paenibacillus mucilaginosus 3016, a Bacterium Functional as Microbial Fertilizer.</title>
        <authorList>
            <person name="Ma M."/>
            <person name="Wang Z."/>
            <person name="Li L."/>
            <person name="Jiang X."/>
            <person name="Guan D."/>
            <person name="Cao F."/>
            <person name="Chen H."/>
            <person name="Wang X."/>
            <person name="Shen D."/>
            <person name="Du B."/>
            <person name="Li J."/>
        </authorList>
    </citation>
    <scope>NUCLEOTIDE SEQUENCE [LARGE SCALE GENOMIC DNA]</scope>
    <source>
        <strain evidence="1 2">3016</strain>
    </source>
</reference>
<evidence type="ECO:0000313" key="1">
    <source>
        <dbReference type="EMBL" id="AFC27666.1"/>
    </source>
</evidence>
<dbReference type="HOGENOM" id="CLU_3390548_0_0_9"/>